<evidence type="ECO:0000256" key="1">
    <source>
        <dbReference type="SAM" id="Coils"/>
    </source>
</evidence>
<evidence type="ECO:0000313" key="4">
    <source>
        <dbReference type="Proteomes" id="UP000695562"/>
    </source>
</evidence>
<dbReference type="OrthoDB" id="18037at2759"/>
<name>A0A8J4Q3A7_9MYCE</name>
<dbReference type="Proteomes" id="UP000695562">
    <property type="component" value="Unassembled WGS sequence"/>
</dbReference>
<protein>
    <submittedName>
        <fullName evidence="3">Uncharacterized protein</fullName>
    </submittedName>
</protein>
<keyword evidence="1" id="KW-0175">Coiled coil</keyword>
<evidence type="ECO:0000313" key="3">
    <source>
        <dbReference type="EMBL" id="KAF2077274.1"/>
    </source>
</evidence>
<dbReference type="AlphaFoldDB" id="A0A8J4Q3A7"/>
<comment type="caution">
    <text evidence="3">The sequence shown here is derived from an EMBL/GenBank/DDBJ whole genome shotgun (WGS) entry which is preliminary data.</text>
</comment>
<evidence type="ECO:0000256" key="2">
    <source>
        <dbReference type="SAM" id="MobiDB-lite"/>
    </source>
</evidence>
<dbReference type="EMBL" id="AJWJ01000033">
    <property type="protein sequence ID" value="KAF2077274.1"/>
    <property type="molecule type" value="Genomic_DNA"/>
</dbReference>
<proteinExistence type="predicted"/>
<sequence length="751" mass="88136">MFKYLIKKNFNNSTIYINHCCAVKSSCLRRSYSGSSKVVFKGIQTSRDDIKHLKDNEIVQLIREFTNDTKKTLADNPDIVNQLSKSINLPRDEIIQMSPFSLRSAIVASNQGVSFYHQETRRHITPRDDYERQKRIDLIEKINKQELENELKKQQQQNKKDSNNVDSNKKKSISLERELQIQMEQKQEQQHFDQVMEEATQWSLGRLSIQESINYLFDDLYASYNPNEPISSVNHQIIQRLSKFYYNENAGKWEMFKGTKISQSLALLSNNILNNLYTIENNQHIDNNQLSPLLKNSITFFENELNLSNMDIIKLLNGQEIQQLQTTNLISNDIIQQSNIDILNYIKQHTSRLLSTPFNNVFQSFKVNQDYFNDIDKYQQYILDLFDQLLFKDISLNVNNQQEKEQKFKLDLIHREALRQYLVYNYYGTCPEPEKHQETDTRRLGHLIKTLSKKSSDEYFVEVKKYLNSNILENGIASNSNIVNNTTSIDQIKDGLYSSVSSTIGLLDFIIQHKLMPNQLSKFNDLDSLFKDFSLSKYMFNRSLISTRFQEYLINQIQLPPLFKQIIELEEKILQLMENDDGNDDWIGELSIELDQVLQPNETDQFIIIPSPSYQLYKTSNHHLLELHKTFSEDIDAKIQEMAIFNKNKKLYERQVKELNDQLIKLITNANENDQQQEQFLMFVGMFEGEVYTLEISKEWESIWNNLLKHRNGISLDQFIQEQGFSDKQIKNLLTTLLDLNKLGVIGLLPK</sequence>
<reference evidence="3" key="1">
    <citation type="submission" date="2020-01" db="EMBL/GenBank/DDBJ databases">
        <title>Development of genomics and gene disruption for Polysphondylium violaceum indicates a role for the polyketide synthase stlB in stalk morphogenesis.</title>
        <authorList>
            <person name="Narita B."/>
            <person name="Kawabe Y."/>
            <person name="Kin K."/>
            <person name="Saito T."/>
            <person name="Gibbs R."/>
            <person name="Kuspa A."/>
            <person name="Muzny D."/>
            <person name="Queller D."/>
            <person name="Richards S."/>
            <person name="Strassman J."/>
            <person name="Sucgang R."/>
            <person name="Worley K."/>
            <person name="Schaap P."/>
        </authorList>
    </citation>
    <scope>NUCLEOTIDE SEQUENCE</scope>
    <source>
        <strain evidence="3">QSvi11</strain>
    </source>
</reference>
<organism evidence="3 4">
    <name type="scientific">Polysphondylium violaceum</name>
    <dbReference type="NCBI Taxonomy" id="133409"/>
    <lineage>
        <taxon>Eukaryota</taxon>
        <taxon>Amoebozoa</taxon>
        <taxon>Evosea</taxon>
        <taxon>Eumycetozoa</taxon>
        <taxon>Dictyostelia</taxon>
        <taxon>Dictyosteliales</taxon>
        <taxon>Dictyosteliaceae</taxon>
        <taxon>Polysphondylium</taxon>
    </lineage>
</organism>
<keyword evidence="4" id="KW-1185">Reference proteome</keyword>
<gene>
    <name evidence="3" type="ORF">CYY_001398</name>
</gene>
<feature type="region of interest" description="Disordered" evidence="2">
    <location>
        <begin position="150"/>
        <end position="171"/>
    </location>
</feature>
<accession>A0A8J4Q3A7</accession>
<feature type="coiled-coil region" evidence="1">
    <location>
        <begin position="642"/>
        <end position="676"/>
    </location>
</feature>